<feature type="compositionally biased region" description="Basic and acidic residues" evidence="4">
    <location>
        <begin position="227"/>
        <end position="236"/>
    </location>
</feature>
<dbReference type="SFLD" id="SFLDG01129">
    <property type="entry name" value="C1.5:_HAD__Beta-PGM__Phosphata"/>
    <property type="match status" value="1"/>
</dbReference>
<name>A0ABU0PCD3_9MICO</name>
<keyword evidence="1" id="KW-0479">Metal-binding</keyword>
<proteinExistence type="predicted"/>
<dbReference type="Gene3D" id="1.10.150.520">
    <property type="match status" value="1"/>
</dbReference>
<dbReference type="Proteomes" id="UP001239085">
    <property type="component" value="Unassembled WGS sequence"/>
</dbReference>
<reference evidence="5 6" key="1">
    <citation type="submission" date="2023-07" db="EMBL/GenBank/DDBJ databases">
        <title>Comparative genomics of wheat-associated soil bacteria to identify genetic determinants of phenazine resistance.</title>
        <authorList>
            <person name="Mouncey N."/>
        </authorList>
    </citation>
    <scope>NUCLEOTIDE SEQUENCE [LARGE SCALE GENOMIC DNA]</scope>
    <source>
        <strain evidence="5 6">W2I7</strain>
    </source>
</reference>
<dbReference type="PANTHER" id="PTHR46470:SF2">
    <property type="entry name" value="GLYCERALDEHYDE 3-PHOSPHATE PHOSPHATASE"/>
    <property type="match status" value="1"/>
</dbReference>
<sequence>MGDRVYVFDLDDTLYLERDYVRSGFMHIGDVSRDRYGIDGIGEHAWSLFERGTRGNTFDLVAAHFALPTDATRVFIEEYRNHDPAIELQPDALSYLQNLPDDAVGTGVITDGHAEGQWRKLHALGIDDVLDNIVVTGEHGQGWTKPSENAFRLIESRFPGPGIEFVYFGDNPMKDFNAPHQLGWRTVRVRRPLGLHYVVDDAVVVDETISAFPTTGATARHAAGNQPRREKGTLPQ</sequence>
<comment type="caution">
    <text evidence="5">The sequence shown here is derived from an EMBL/GenBank/DDBJ whole genome shotgun (WGS) entry which is preliminary data.</text>
</comment>
<dbReference type="Pfam" id="PF13419">
    <property type="entry name" value="HAD_2"/>
    <property type="match status" value="1"/>
</dbReference>
<keyword evidence="2 5" id="KW-0378">Hydrolase</keyword>
<evidence type="ECO:0000313" key="6">
    <source>
        <dbReference type="Proteomes" id="UP001239085"/>
    </source>
</evidence>
<evidence type="ECO:0000256" key="1">
    <source>
        <dbReference type="ARBA" id="ARBA00022723"/>
    </source>
</evidence>
<dbReference type="GO" id="GO:0016787">
    <property type="term" value="F:hydrolase activity"/>
    <property type="evidence" value="ECO:0007669"/>
    <property type="project" value="UniProtKB-KW"/>
</dbReference>
<feature type="region of interest" description="Disordered" evidence="4">
    <location>
        <begin position="216"/>
        <end position="236"/>
    </location>
</feature>
<dbReference type="Gene3D" id="3.40.50.1000">
    <property type="entry name" value="HAD superfamily/HAD-like"/>
    <property type="match status" value="1"/>
</dbReference>
<dbReference type="SFLD" id="SFLDS00003">
    <property type="entry name" value="Haloacid_Dehalogenase"/>
    <property type="match status" value="1"/>
</dbReference>
<evidence type="ECO:0000313" key="5">
    <source>
        <dbReference type="EMBL" id="MDQ0644572.1"/>
    </source>
</evidence>
<protein>
    <submittedName>
        <fullName evidence="5">Hydrolase of the HAD superfamily</fullName>
    </submittedName>
</protein>
<evidence type="ECO:0000256" key="2">
    <source>
        <dbReference type="ARBA" id="ARBA00022801"/>
    </source>
</evidence>
<dbReference type="RefSeq" id="WP_307362432.1">
    <property type="nucleotide sequence ID" value="NZ_JAUSXK010000001.1"/>
</dbReference>
<organism evidence="5 6">
    <name type="scientific">Microbacterium murale</name>
    <dbReference type="NCBI Taxonomy" id="1081040"/>
    <lineage>
        <taxon>Bacteria</taxon>
        <taxon>Bacillati</taxon>
        <taxon>Actinomycetota</taxon>
        <taxon>Actinomycetes</taxon>
        <taxon>Micrococcales</taxon>
        <taxon>Microbacteriaceae</taxon>
        <taxon>Microbacterium</taxon>
    </lineage>
</organism>
<evidence type="ECO:0000256" key="4">
    <source>
        <dbReference type="SAM" id="MobiDB-lite"/>
    </source>
</evidence>
<gene>
    <name evidence="5" type="ORF">QFZ46_002732</name>
</gene>
<dbReference type="SUPFAM" id="SSF56784">
    <property type="entry name" value="HAD-like"/>
    <property type="match status" value="1"/>
</dbReference>
<evidence type="ECO:0000256" key="3">
    <source>
        <dbReference type="ARBA" id="ARBA00022842"/>
    </source>
</evidence>
<dbReference type="InterPro" id="IPR023214">
    <property type="entry name" value="HAD_sf"/>
</dbReference>
<dbReference type="InterPro" id="IPR051400">
    <property type="entry name" value="HAD-like_hydrolase"/>
</dbReference>
<keyword evidence="6" id="KW-1185">Reference proteome</keyword>
<dbReference type="PANTHER" id="PTHR46470">
    <property type="entry name" value="N-ACYLNEURAMINATE-9-PHOSPHATASE"/>
    <property type="match status" value="1"/>
</dbReference>
<accession>A0ABU0PCD3</accession>
<keyword evidence="3" id="KW-0460">Magnesium</keyword>
<dbReference type="InterPro" id="IPR041492">
    <property type="entry name" value="HAD_2"/>
</dbReference>
<dbReference type="EMBL" id="JAUSXK010000001">
    <property type="protein sequence ID" value="MDQ0644572.1"/>
    <property type="molecule type" value="Genomic_DNA"/>
</dbReference>
<dbReference type="InterPro" id="IPR036412">
    <property type="entry name" value="HAD-like_sf"/>
</dbReference>